<keyword evidence="9" id="KW-0067">ATP-binding</keyword>
<dbReference type="InterPro" id="IPR018094">
    <property type="entry name" value="Thymidylate_kinase"/>
</dbReference>
<dbReference type="PROSITE" id="PS01331">
    <property type="entry name" value="THYMIDYLATE_KINASE"/>
    <property type="match status" value="1"/>
</dbReference>
<dbReference type="SMART" id="SM01387">
    <property type="entry name" value="Ribosomal_S15"/>
    <property type="match status" value="1"/>
</dbReference>
<dbReference type="Proteomes" id="UP000685013">
    <property type="component" value="Chromosome 1"/>
</dbReference>
<gene>
    <name evidence="14" type="primary">ZEU1</name>
    <name evidence="14" type="ORF">SDJN03_00164</name>
</gene>
<dbReference type="CDD" id="cd01672">
    <property type="entry name" value="TMPK"/>
    <property type="match status" value="1"/>
</dbReference>
<dbReference type="GO" id="GO:0004798">
    <property type="term" value="F:dTMP kinase activity"/>
    <property type="evidence" value="ECO:0007669"/>
    <property type="project" value="UniProtKB-EC"/>
</dbReference>
<dbReference type="InterPro" id="IPR000589">
    <property type="entry name" value="Ribosomal_uS15"/>
</dbReference>
<keyword evidence="6" id="KW-0545">Nucleotide biosynthesis</keyword>
<dbReference type="EMBL" id="JAGKQH010000001">
    <property type="protein sequence ID" value="KAG6606822.1"/>
    <property type="molecule type" value="Genomic_DNA"/>
</dbReference>
<feature type="compositionally biased region" description="Polar residues" evidence="12">
    <location>
        <begin position="126"/>
        <end position="135"/>
    </location>
</feature>
<dbReference type="PANTHER" id="PTHR47546:SF3">
    <property type="entry name" value="30S RIBOSOMAL PROTEIN S15, CHLOROPLASTIC"/>
    <property type="match status" value="1"/>
</dbReference>
<dbReference type="InterPro" id="IPR005290">
    <property type="entry name" value="Ribosomal_uS15_bac-type"/>
</dbReference>
<feature type="non-terminal residue" evidence="14">
    <location>
        <position position="1"/>
    </location>
</feature>
<evidence type="ECO:0000256" key="5">
    <source>
        <dbReference type="ARBA" id="ARBA00022679"/>
    </source>
</evidence>
<dbReference type="InterPro" id="IPR039430">
    <property type="entry name" value="Thymidylate_kin-like_dom"/>
</dbReference>
<dbReference type="HAMAP" id="MF_01343_B">
    <property type="entry name" value="Ribosomal_uS15_B"/>
    <property type="match status" value="1"/>
</dbReference>
<protein>
    <recommendedName>
        <fullName evidence="10">Small ribosomal subunit protein uS15c</fullName>
        <ecNumber evidence="3">2.7.4.9</ecNumber>
    </recommendedName>
    <alternativeName>
        <fullName evidence="11">30S ribosomal protein S15, chloroplastic</fullName>
    </alternativeName>
    <alternativeName>
        <fullName evidence="4">Thymidylate kinase</fullName>
    </alternativeName>
</protein>
<evidence type="ECO:0000256" key="12">
    <source>
        <dbReference type="SAM" id="MobiDB-lite"/>
    </source>
</evidence>
<dbReference type="InterPro" id="IPR018095">
    <property type="entry name" value="Thymidylate_kin_CS"/>
</dbReference>
<feature type="domain" description="Thymidylate kinase-like" evidence="13">
    <location>
        <begin position="584"/>
        <end position="759"/>
    </location>
</feature>
<dbReference type="NCBIfam" id="TIGR00041">
    <property type="entry name" value="DTMP_kinase"/>
    <property type="match status" value="1"/>
</dbReference>
<dbReference type="HAMAP" id="MF_00165">
    <property type="entry name" value="Thymidylate_kinase"/>
    <property type="match status" value="1"/>
</dbReference>
<comment type="similarity">
    <text evidence="2">Belongs to the thymidylate kinase family.</text>
</comment>
<dbReference type="Pfam" id="PF00312">
    <property type="entry name" value="Ribosomal_S15"/>
    <property type="match status" value="1"/>
</dbReference>
<keyword evidence="5" id="KW-0808">Transferase</keyword>
<dbReference type="NCBIfam" id="TIGR00952">
    <property type="entry name" value="S15_bact"/>
    <property type="match status" value="1"/>
</dbReference>
<dbReference type="CDD" id="cd00353">
    <property type="entry name" value="Ribosomal_S15p_S13e"/>
    <property type="match status" value="1"/>
</dbReference>
<sequence>MALQLSLRPKNPKTLTNPSLIHLFSSNSSAPSDPNDEPTGSSSSADAGSAQSPMSSYFSDVKARLKQQQQSPTPSSARKPSYPFTSIPNRPSSPASKAASLEEIRKNLSEFRSRSSVPPPSELGPTPSSASSSWQRGISFQELYKRNAMRKGDDGSAPESGRSGMLSFDSIRESLRQVSPSKAMQNERKSGDSMSLSAFKNSLKLKPTDPASTSVFGGSERLPASVFGKEMMDRKQGENEGMKTEFVKMYSHGELGTKLRALRPEKAEEKNWFSLTELNERLMKLRTMEEKETESKIGGISFQDLRESLVKMKMSDDEKAKKTTIQRLDILGQLGRTPNHMLQPPQEHLVEKYFHPDNMSSAEKLKIELAKVREEFKMSESDCGSARVQVAQLTTKINHLTAVLHKKDKHSKKGLLAMVQLRKKLLKYLRRTDWESYWFGAISYWPKQSLPRFLIYSLSLNQPYFLSFPLNQRRLICREKFLLHRLRRCAVAALSSVRLLLEIVPPSRFRRAMVCVSYKFRTCSMLASTIYRPLSFEAVIARRSSSFILKVSSKAFIRNIQMGTNQNSILQGCNSNSRGALVVLEGLDRCGKTTQSSRLVQYLEGLGHSAELWRFPDRTTSVGQMISSYLSNKSQLDDHTIHLLFSANRWEKRSLMETKLKSGTTLIVDRYSYSGVAFSSAKGLGIEWCKAPEVGLLAPDLVLYLNISPEKASERGGYGCERYEQLEFQSKVAQYYQVLHDSSWKVIDACQPMEDIEKQLQEMVLECVKKCHNGEPLSQLWLS</sequence>
<accession>A0AAV6P565</accession>
<comment type="pathway">
    <text evidence="1">Pyrimidine metabolism; dTTP biosynthesis.</text>
</comment>
<evidence type="ECO:0000256" key="1">
    <source>
        <dbReference type="ARBA" id="ARBA00004992"/>
    </source>
</evidence>
<evidence type="ECO:0000259" key="13">
    <source>
        <dbReference type="Pfam" id="PF02223"/>
    </source>
</evidence>
<evidence type="ECO:0000256" key="9">
    <source>
        <dbReference type="ARBA" id="ARBA00022840"/>
    </source>
</evidence>
<dbReference type="GO" id="GO:0006233">
    <property type="term" value="P:dTDP biosynthetic process"/>
    <property type="evidence" value="ECO:0007669"/>
    <property type="project" value="InterPro"/>
</dbReference>
<keyword evidence="15" id="KW-1185">Reference proteome</keyword>
<name>A0AAV6P565_9ROSI</name>
<feature type="region of interest" description="Disordered" evidence="12">
    <location>
        <begin position="1"/>
        <end position="135"/>
    </location>
</feature>
<evidence type="ECO:0000256" key="8">
    <source>
        <dbReference type="ARBA" id="ARBA00022777"/>
    </source>
</evidence>
<proteinExistence type="inferred from homology"/>
<dbReference type="GO" id="GO:0005524">
    <property type="term" value="F:ATP binding"/>
    <property type="evidence" value="ECO:0007669"/>
    <property type="project" value="UniProtKB-KW"/>
</dbReference>
<dbReference type="GO" id="GO:0005840">
    <property type="term" value="C:ribosome"/>
    <property type="evidence" value="ECO:0007669"/>
    <property type="project" value="InterPro"/>
</dbReference>
<evidence type="ECO:0000313" key="14">
    <source>
        <dbReference type="EMBL" id="KAG6606822.1"/>
    </source>
</evidence>
<dbReference type="PANTHER" id="PTHR47546">
    <property type="entry name" value="S15/NS1, RNA-BINDING PROTEIN"/>
    <property type="match status" value="1"/>
</dbReference>
<dbReference type="AlphaFoldDB" id="A0AAV6P565"/>
<evidence type="ECO:0000256" key="2">
    <source>
        <dbReference type="ARBA" id="ARBA00009776"/>
    </source>
</evidence>
<feature type="compositionally biased region" description="Basic and acidic residues" evidence="12">
    <location>
        <begin position="100"/>
        <end position="113"/>
    </location>
</feature>
<dbReference type="GO" id="GO:0003735">
    <property type="term" value="F:structural constituent of ribosome"/>
    <property type="evidence" value="ECO:0007669"/>
    <property type="project" value="InterPro"/>
</dbReference>
<dbReference type="FunFam" id="3.40.50.300:FF:000679">
    <property type="entry name" value="Thymidylate kinase"/>
    <property type="match status" value="1"/>
</dbReference>
<evidence type="ECO:0000256" key="11">
    <source>
        <dbReference type="ARBA" id="ARBA00035484"/>
    </source>
</evidence>
<keyword evidence="8 14" id="KW-0418">Kinase</keyword>
<dbReference type="Pfam" id="PF02223">
    <property type="entry name" value="Thymidylate_kin"/>
    <property type="match status" value="1"/>
</dbReference>
<feature type="compositionally biased region" description="Polar residues" evidence="12">
    <location>
        <begin position="66"/>
        <end position="95"/>
    </location>
</feature>
<keyword evidence="7" id="KW-0547">Nucleotide-binding</keyword>
<dbReference type="GO" id="GO:0006412">
    <property type="term" value="P:translation"/>
    <property type="evidence" value="ECO:0007669"/>
    <property type="project" value="InterPro"/>
</dbReference>
<reference evidence="14 15" key="1">
    <citation type="journal article" date="2021" name="Hortic Res">
        <title>The domestication of Cucurbita argyrosperma as revealed by the genome of its wild relative.</title>
        <authorList>
            <person name="Barrera-Redondo J."/>
            <person name="Sanchez-de la Vega G."/>
            <person name="Aguirre-Liguori J.A."/>
            <person name="Castellanos-Morales G."/>
            <person name="Gutierrez-Guerrero Y.T."/>
            <person name="Aguirre-Dugua X."/>
            <person name="Aguirre-Planter E."/>
            <person name="Tenaillon M.I."/>
            <person name="Lira-Saade R."/>
            <person name="Eguiarte L.E."/>
        </authorList>
    </citation>
    <scope>NUCLEOTIDE SEQUENCE [LARGE SCALE GENOMIC DNA]</scope>
    <source>
        <strain evidence="14">JBR-2021</strain>
    </source>
</reference>
<dbReference type="EC" id="2.7.4.9" evidence="3"/>
<evidence type="ECO:0000256" key="10">
    <source>
        <dbReference type="ARBA" id="ARBA00035250"/>
    </source>
</evidence>
<evidence type="ECO:0000256" key="4">
    <source>
        <dbReference type="ARBA" id="ARBA00017144"/>
    </source>
</evidence>
<comment type="caution">
    <text evidence="14">The sequence shown here is derived from an EMBL/GenBank/DDBJ whole genome shotgun (WGS) entry which is preliminary data.</text>
</comment>
<evidence type="ECO:0000256" key="3">
    <source>
        <dbReference type="ARBA" id="ARBA00012980"/>
    </source>
</evidence>
<organism evidence="14 15">
    <name type="scientific">Cucurbita argyrosperma subsp. sororia</name>
    <dbReference type="NCBI Taxonomy" id="37648"/>
    <lineage>
        <taxon>Eukaryota</taxon>
        <taxon>Viridiplantae</taxon>
        <taxon>Streptophyta</taxon>
        <taxon>Embryophyta</taxon>
        <taxon>Tracheophyta</taxon>
        <taxon>Spermatophyta</taxon>
        <taxon>Magnoliopsida</taxon>
        <taxon>eudicotyledons</taxon>
        <taxon>Gunneridae</taxon>
        <taxon>Pentapetalae</taxon>
        <taxon>rosids</taxon>
        <taxon>fabids</taxon>
        <taxon>Cucurbitales</taxon>
        <taxon>Cucurbitaceae</taxon>
        <taxon>Cucurbiteae</taxon>
        <taxon>Cucurbita</taxon>
    </lineage>
</organism>
<evidence type="ECO:0000256" key="7">
    <source>
        <dbReference type="ARBA" id="ARBA00022741"/>
    </source>
</evidence>
<feature type="compositionally biased region" description="Low complexity" evidence="12">
    <location>
        <begin position="40"/>
        <end position="52"/>
    </location>
</feature>
<evidence type="ECO:0000256" key="6">
    <source>
        <dbReference type="ARBA" id="ARBA00022727"/>
    </source>
</evidence>
<evidence type="ECO:0000313" key="15">
    <source>
        <dbReference type="Proteomes" id="UP000685013"/>
    </source>
</evidence>